<sequence>MKVTERLPPMSGGANALNIQQMQQLSLQKTRCLLIKQVRSVSWGKNYQNEMKVRIVPNSTAAAPIGVRNLMDSSVLFFARLHYLLLQRPSRGLFGWLGEVDVLQRTFVI</sequence>
<evidence type="ECO:0000313" key="2">
    <source>
        <dbReference type="Proteomes" id="UP000887116"/>
    </source>
</evidence>
<name>A0A8X6I5M9_TRICU</name>
<keyword evidence="2" id="KW-1185">Reference proteome</keyword>
<organism evidence="1 2">
    <name type="scientific">Trichonephila clavata</name>
    <name type="common">Joro spider</name>
    <name type="synonym">Nephila clavata</name>
    <dbReference type="NCBI Taxonomy" id="2740835"/>
    <lineage>
        <taxon>Eukaryota</taxon>
        <taxon>Metazoa</taxon>
        <taxon>Ecdysozoa</taxon>
        <taxon>Arthropoda</taxon>
        <taxon>Chelicerata</taxon>
        <taxon>Arachnida</taxon>
        <taxon>Araneae</taxon>
        <taxon>Araneomorphae</taxon>
        <taxon>Entelegynae</taxon>
        <taxon>Araneoidea</taxon>
        <taxon>Nephilidae</taxon>
        <taxon>Trichonephila</taxon>
    </lineage>
</organism>
<protein>
    <submittedName>
        <fullName evidence="1">Uncharacterized protein</fullName>
    </submittedName>
</protein>
<comment type="caution">
    <text evidence="1">The sequence shown here is derived from an EMBL/GenBank/DDBJ whole genome shotgun (WGS) entry which is preliminary data.</text>
</comment>
<proteinExistence type="predicted"/>
<dbReference type="AlphaFoldDB" id="A0A8X6I5M9"/>
<gene>
    <name evidence="1" type="ORF">TNCT_615271</name>
</gene>
<evidence type="ECO:0000313" key="1">
    <source>
        <dbReference type="EMBL" id="GFQ71280.1"/>
    </source>
</evidence>
<dbReference type="EMBL" id="BMAO01001134">
    <property type="protein sequence ID" value="GFQ71280.1"/>
    <property type="molecule type" value="Genomic_DNA"/>
</dbReference>
<reference evidence="1" key="1">
    <citation type="submission" date="2020-07" db="EMBL/GenBank/DDBJ databases">
        <title>Multicomponent nature underlies the extraordinary mechanical properties of spider dragline silk.</title>
        <authorList>
            <person name="Kono N."/>
            <person name="Nakamura H."/>
            <person name="Mori M."/>
            <person name="Yoshida Y."/>
            <person name="Ohtoshi R."/>
            <person name="Malay A.D."/>
            <person name="Moran D.A.P."/>
            <person name="Tomita M."/>
            <person name="Numata K."/>
            <person name="Arakawa K."/>
        </authorList>
    </citation>
    <scope>NUCLEOTIDE SEQUENCE</scope>
</reference>
<accession>A0A8X6I5M9</accession>
<dbReference type="Proteomes" id="UP000887116">
    <property type="component" value="Unassembled WGS sequence"/>
</dbReference>